<proteinExistence type="inferred from homology"/>
<sequence length="528" mass="60872">MYSRVDRTGEIAWKIANYLWRYRHLRELKAIGEVVRALLQELGPTFIKLGQVASTRPDLLPEELCQQLRELQDQAGLMSPEEVKVQVQRGLGRSVEELFAYFDWQPLASASIAQVHFAILPSGEKVAVKIKRAGIERQINGDLVALERLLPYLQKVRVIQETLDSEQLYQQFRRIIRRELDFSAEGLAVEHFAFLYRECPWPVRLPRVFWEYSSKDVLTMEYIAGEKLSALAEREEWEQRRQLARHWLGVFLYPLFNAGVFHADPHPGNILVDGEGKIVLLDFGAVGRFDQQFREQVAQLMVALWRQRTDEVVELTLKMGQPRGRVDFYRLFEDLACLLERTRGMGRGKISFGQIIQGMVGIAVNHQIRMPPPFFLLGKALLLAEGLAVQLDPEINILEVAEPLGRQALVREWQGWWQDLPRWWGEWQKLNRDLPRQMHVILEQLARGEMRFIFHHRNLQWLYDMLEVISSRLALSMIVAAITVGSALILHAGFGPKVFGYPVLGVSGFLVSTLFGAWMAMILLKKVK</sequence>
<accession>A0A1T4PKB5</accession>
<keyword evidence="2" id="KW-0812">Transmembrane</keyword>
<organism evidence="4 5">
    <name type="scientific">Carboxydocella sporoproducens DSM 16521</name>
    <dbReference type="NCBI Taxonomy" id="1121270"/>
    <lineage>
        <taxon>Bacteria</taxon>
        <taxon>Bacillati</taxon>
        <taxon>Bacillota</taxon>
        <taxon>Clostridia</taxon>
        <taxon>Eubacteriales</taxon>
        <taxon>Clostridiales Family XVI. Incertae Sedis</taxon>
        <taxon>Carboxydocella</taxon>
    </lineage>
</organism>
<feature type="transmembrane region" description="Helical" evidence="2">
    <location>
        <begin position="473"/>
        <end position="494"/>
    </location>
</feature>
<dbReference type="EMBL" id="FUXM01000012">
    <property type="protein sequence ID" value="SJZ92013.1"/>
    <property type="molecule type" value="Genomic_DNA"/>
</dbReference>
<keyword evidence="5" id="KW-1185">Reference proteome</keyword>
<dbReference type="Pfam" id="PF03109">
    <property type="entry name" value="ABC1"/>
    <property type="match status" value="1"/>
</dbReference>
<dbReference type="GO" id="GO:0004672">
    <property type="term" value="F:protein kinase activity"/>
    <property type="evidence" value="ECO:0007669"/>
    <property type="project" value="InterPro"/>
</dbReference>
<reference evidence="5" key="1">
    <citation type="submission" date="2017-02" db="EMBL/GenBank/DDBJ databases">
        <authorList>
            <person name="Varghese N."/>
            <person name="Submissions S."/>
        </authorList>
    </citation>
    <scope>NUCLEOTIDE SEQUENCE [LARGE SCALE GENOMIC DNA]</scope>
    <source>
        <strain evidence="5">DSM 16521</strain>
    </source>
</reference>
<dbReference type="Proteomes" id="UP000189933">
    <property type="component" value="Unassembled WGS sequence"/>
</dbReference>
<dbReference type="OrthoDB" id="9795390at2"/>
<protein>
    <submittedName>
        <fullName evidence="4">2-octaprenylphenol hydroxylase</fullName>
    </submittedName>
</protein>
<evidence type="ECO:0000256" key="2">
    <source>
        <dbReference type="SAM" id="Phobius"/>
    </source>
</evidence>
<evidence type="ECO:0000313" key="5">
    <source>
        <dbReference type="Proteomes" id="UP000189933"/>
    </source>
</evidence>
<dbReference type="InterPro" id="IPR011009">
    <property type="entry name" value="Kinase-like_dom_sf"/>
</dbReference>
<evidence type="ECO:0000259" key="3">
    <source>
        <dbReference type="PROSITE" id="PS50011"/>
    </source>
</evidence>
<dbReference type="Gene3D" id="1.10.510.10">
    <property type="entry name" value="Transferase(Phosphotransferase) domain 1"/>
    <property type="match status" value="1"/>
</dbReference>
<name>A0A1T4PKB5_9FIRM</name>
<feature type="domain" description="Protein kinase" evidence="3">
    <location>
        <begin position="101"/>
        <end position="410"/>
    </location>
</feature>
<dbReference type="InterPro" id="IPR000719">
    <property type="entry name" value="Prot_kinase_dom"/>
</dbReference>
<dbReference type="InterPro" id="IPR004147">
    <property type="entry name" value="ABC1_dom"/>
</dbReference>
<dbReference type="AlphaFoldDB" id="A0A1T4PKB5"/>
<dbReference type="SUPFAM" id="SSF56112">
    <property type="entry name" value="Protein kinase-like (PK-like)"/>
    <property type="match status" value="1"/>
</dbReference>
<gene>
    <name evidence="4" type="ORF">SAMN02745885_01312</name>
</gene>
<comment type="similarity">
    <text evidence="1">Belongs to the protein kinase superfamily. ADCK protein kinase family.</text>
</comment>
<dbReference type="PANTHER" id="PTHR10566:SF113">
    <property type="entry name" value="PROTEIN ACTIVITY OF BC1 COMPLEX KINASE 7, CHLOROPLASTIC"/>
    <property type="match status" value="1"/>
</dbReference>
<keyword evidence="2" id="KW-0472">Membrane</keyword>
<dbReference type="PANTHER" id="PTHR10566">
    <property type="entry name" value="CHAPERONE-ACTIVITY OF BC1 COMPLEX CABC1 -RELATED"/>
    <property type="match status" value="1"/>
</dbReference>
<feature type="transmembrane region" description="Helical" evidence="2">
    <location>
        <begin position="500"/>
        <end position="524"/>
    </location>
</feature>
<evidence type="ECO:0000256" key="1">
    <source>
        <dbReference type="ARBA" id="ARBA00009670"/>
    </source>
</evidence>
<dbReference type="PROSITE" id="PS50011">
    <property type="entry name" value="PROTEIN_KINASE_DOM"/>
    <property type="match status" value="1"/>
</dbReference>
<dbReference type="InterPro" id="IPR050154">
    <property type="entry name" value="UbiB_kinase"/>
</dbReference>
<dbReference type="GO" id="GO:0005524">
    <property type="term" value="F:ATP binding"/>
    <property type="evidence" value="ECO:0007669"/>
    <property type="project" value="InterPro"/>
</dbReference>
<keyword evidence="2" id="KW-1133">Transmembrane helix</keyword>
<dbReference type="CDD" id="cd05121">
    <property type="entry name" value="ABC1_ADCK3-like"/>
    <property type="match status" value="1"/>
</dbReference>
<dbReference type="RefSeq" id="WP_078665391.1">
    <property type="nucleotide sequence ID" value="NZ_FUXM01000012.1"/>
</dbReference>
<evidence type="ECO:0000313" key="4">
    <source>
        <dbReference type="EMBL" id="SJZ92013.1"/>
    </source>
</evidence>